<keyword evidence="2" id="KW-1185">Reference proteome</keyword>
<comment type="caution">
    <text evidence="1">The sequence shown here is derived from an EMBL/GenBank/DDBJ whole genome shotgun (WGS) entry which is preliminary data.</text>
</comment>
<gene>
    <name evidence="1" type="ORF">CTI12_AA039800</name>
</gene>
<dbReference type="OrthoDB" id="5314041at2759"/>
<organism evidence="1 2">
    <name type="scientific">Artemisia annua</name>
    <name type="common">Sweet wormwood</name>
    <dbReference type="NCBI Taxonomy" id="35608"/>
    <lineage>
        <taxon>Eukaryota</taxon>
        <taxon>Viridiplantae</taxon>
        <taxon>Streptophyta</taxon>
        <taxon>Embryophyta</taxon>
        <taxon>Tracheophyta</taxon>
        <taxon>Spermatophyta</taxon>
        <taxon>Magnoliopsida</taxon>
        <taxon>eudicotyledons</taxon>
        <taxon>Gunneridae</taxon>
        <taxon>Pentapetalae</taxon>
        <taxon>asterids</taxon>
        <taxon>campanulids</taxon>
        <taxon>Asterales</taxon>
        <taxon>Asteraceae</taxon>
        <taxon>Asteroideae</taxon>
        <taxon>Anthemideae</taxon>
        <taxon>Artemisiinae</taxon>
        <taxon>Artemisia</taxon>
    </lineage>
</organism>
<evidence type="ECO:0000313" key="2">
    <source>
        <dbReference type="Proteomes" id="UP000245207"/>
    </source>
</evidence>
<dbReference type="AlphaFoldDB" id="A0A2U1Q3P2"/>
<protein>
    <submittedName>
        <fullName evidence="1">Ankyrin repeat family protein</fullName>
    </submittedName>
</protein>
<name>A0A2U1Q3P2_ARTAN</name>
<dbReference type="EMBL" id="PKPP01000448">
    <property type="protein sequence ID" value="PWA92644.1"/>
    <property type="molecule type" value="Genomic_DNA"/>
</dbReference>
<dbReference type="Proteomes" id="UP000245207">
    <property type="component" value="Unassembled WGS sequence"/>
</dbReference>
<accession>A0A2U1Q3P2</accession>
<reference evidence="1 2" key="1">
    <citation type="journal article" date="2018" name="Mol. Plant">
        <title>The genome of Artemisia annua provides insight into the evolution of Asteraceae family and artemisinin biosynthesis.</title>
        <authorList>
            <person name="Shen Q."/>
            <person name="Zhang L."/>
            <person name="Liao Z."/>
            <person name="Wang S."/>
            <person name="Yan T."/>
            <person name="Shi P."/>
            <person name="Liu M."/>
            <person name="Fu X."/>
            <person name="Pan Q."/>
            <person name="Wang Y."/>
            <person name="Lv Z."/>
            <person name="Lu X."/>
            <person name="Zhang F."/>
            <person name="Jiang W."/>
            <person name="Ma Y."/>
            <person name="Chen M."/>
            <person name="Hao X."/>
            <person name="Li L."/>
            <person name="Tang Y."/>
            <person name="Lv G."/>
            <person name="Zhou Y."/>
            <person name="Sun X."/>
            <person name="Brodelius P.E."/>
            <person name="Rose J.K.C."/>
            <person name="Tang K."/>
        </authorList>
    </citation>
    <scope>NUCLEOTIDE SEQUENCE [LARGE SCALE GENOMIC DNA]</scope>
    <source>
        <strain evidence="2">cv. Huhao1</strain>
        <tissue evidence="1">Leaf</tissue>
    </source>
</reference>
<dbReference type="STRING" id="35608.A0A2U1Q3P2"/>
<evidence type="ECO:0000313" key="1">
    <source>
        <dbReference type="EMBL" id="PWA92644.1"/>
    </source>
</evidence>
<proteinExistence type="predicted"/>
<sequence>MDSSSSTAGFTRIDDPYEPPLSCEIKIEQKFGICPTPCDMAGQNASPIDWAAANVHYDLVREVLSLDSNHLIKLSFLNCIRRLELVWDDGEQFEDVAKKMFFRWLLYTAASASDFPFVQELLHKDALPVFYEGEYGVTDALYAASRGIKVLSLRV</sequence>